<evidence type="ECO:0000256" key="1">
    <source>
        <dbReference type="SAM" id="MobiDB-lite"/>
    </source>
</evidence>
<sequence>MNGLLNYSPYQAQSFGQAPISSNLGFSSFGARQPAAQAPLSNYAQLYQNWVNSKLAPYQQQYGQPQQAQPDPMQQLQQQILQMQQQMQLQNPPERQTN</sequence>
<evidence type="ECO:0000313" key="3">
    <source>
        <dbReference type="Proteomes" id="UP000295525"/>
    </source>
</evidence>
<reference evidence="2 3" key="1">
    <citation type="submission" date="2019-03" db="EMBL/GenBank/DDBJ databases">
        <title>Genomic Encyclopedia of Type Strains, Phase IV (KMG-IV): sequencing the most valuable type-strain genomes for metagenomic binning, comparative biology and taxonomic classification.</title>
        <authorList>
            <person name="Goeker M."/>
        </authorList>
    </citation>
    <scope>NUCLEOTIDE SEQUENCE [LARGE SCALE GENOMIC DNA]</scope>
    <source>
        <strain evidence="2 3">DSM 24591</strain>
    </source>
</reference>
<proteinExistence type="predicted"/>
<gene>
    <name evidence="2" type="ORF">EDC26_103102</name>
</gene>
<dbReference type="Proteomes" id="UP000295525">
    <property type="component" value="Unassembled WGS sequence"/>
</dbReference>
<feature type="region of interest" description="Disordered" evidence="1">
    <location>
        <begin position="59"/>
        <end position="98"/>
    </location>
</feature>
<feature type="compositionally biased region" description="Low complexity" evidence="1">
    <location>
        <begin position="59"/>
        <end position="90"/>
    </location>
</feature>
<name>A0A4R3M7M8_9BURK</name>
<keyword evidence="3" id="KW-1185">Reference proteome</keyword>
<dbReference type="AlphaFoldDB" id="A0A4R3M7M8"/>
<accession>A0A4R3M7M8</accession>
<evidence type="ECO:0000313" key="2">
    <source>
        <dbReference type="EMBL" id="TCT09484.1"/>
    </source>
</evidence>
<organism evidence="2 3">
    <name type="scientific">Paralcaligenes ureilyticus</name>
    <dbReference type="NCBI Taxonomy" id="627131"/>
    <lineage>
        <taxon>Bacteria</taxon>
        <taxon>Pseudomonadati</taxon>
        <taxon>Pseudomonadota</taxon>
        <taxon>Betaproteobacteria</taxon>
        <taxon>Burkholderiales</taxon>
        <taxon>Alcaligenaceae</taxon>
        <taxon>Paralcaligenes</taxon>
    </lineage>
</organism>
<dbReference type="EMBL" id="SMAJ01000003">
    <property type="protein sequence ID" value="TCT09484.1"/>
    <property type="molecule type" value="Genomic_DNA"/>
</dbReference>
<comment type="caution">
    <text evidence="2">The sequence shown here is derived from an EMBL/GenBank/DDBJ whole genome shotgun (WGS) entry which is preliminary data.</text>
</comment>
<dbReference type="RefSeq" id="WP_132580212.1">
    <property type="nucleotide sequence ID" value="NZ_SMAJ01000003.1"/>
</dbReference>
<protein>
    <submittedName>
        <fullName evidence="2">Uncharacterized protein</fullName>
    </submittedName>
</protein>